<evidence type="ECO:0000256" key="3">
    <source>
        <dbReference type="ARBA" id="ARBA00018111"/>
    </source>
</evidence>
<dbReference type="InterPro" id="IPR003783">
    <property type="entry name" value="Regulatory_RecX"/>
</dbReference>
<organism evidence="7 8">
    <name type="scientific">Thiomicrorhabdus heinhorstiae</name>
    <dbReference type="NCBI Taxonomy" id="2748010"/>
    <lineage>
        <taxon>Bacteria</taxon>
        <taxon>Pseudomonadati</taxon>
        <taxon>Pseudomonadota</taxon>
        <taxon>Gammaproteobacteria</taxon>
        <taxon>Thiotrichales</taxon>
        <taxon>Piscirickettsiaceae</taxon>
        <taxon>Thiomicrorhabdus</taxon>
    </lineage>
</organism>
<dbReference type="InterPro" id="IPR036388">
    <property type="entry name" value="WH-like_DNA-bd_sf"/>
</dbReference>
<evidence type="ECO:0000259" key="6">
    <source>
        <dbReference type="Pfam" id="PF21981"/>
    </source>
</evidence>
<evidence type="ECO:0000256" key="4">
    <source>
        <dbReference type="ARBA" id="ARBA00022490"/>
    </source>
</evidence>
<gene>
    <name evidence="7" type="ORF">H8792_002085</name>
</gene>
<dbReference type="InterPro" id="IPR053924">
    <property type="entry name" value="RecX_HTH_2nd"/>
</dbReference>
<proteinExistence type="inferred from homology"/>
<evidence type="ECO:0000256" key="2">
    <source>
        <dbReference type="ARBA" id="ARBA00009695"/>
    </source>
</evidence>
<protein>
    <recommendedName>
        <fullName evidence="3">Regulatory protein RecX</fullName>
    </recommendedName>
</protein>
<dbReference type="InterPro" id="IPR053925">
    <property type="entry name" value="RecX_HTH_3rd"/>
</dbReference>
<dbReference type="Pfam" id="PF02631">
    <property type="entry name" value="RecX_HTH2"/>
    <property type="match status" value="1"/>
</dbReference>
<keyword evidence="8" id="KW-1185">Reference proteome</keyword>
<dbReference type="Proteomes" id="UP001193680">
    <property type="component" value="Unassembled WGS sequence"/>
</dbReference>
<keyword evidence="4" id="KW-0963">Cytoplasm</keyword>
<sequence length="174" mass="20459">MSTKTVDNRKPSEDEFRHRIEARAVALLAQREHGLKELRQKLRTKFPWSVELQEENGLDQSALYGVIDEVLQLCVERRWQSDERYIEQAVNSLSGKGQGPLKIRQKLQQTCSDESLIDAYLDWDEADWVELARQSLDKKYGSVQRPKEIREQAKRMRFLQGRGFYSSTIRKAFR</sequence>
<dbReference type="Gene3D" id="1.10.10.10">
    <property type="entry name" value="Winged helix-like DNA-binding domain superfamily/Winged helix DNA-binding domain"/>
    <property type="match status" value="3"/>
</dbReference>
<evidence type="ECO:0000256" key="1">
    <source>
        <dbReference type="ARBA" id="ARBA00004496"/>
    </source>
</evidence>
<dbReference type="Pfam" id="PF21981">
    <property type="entry name" value="RecX_HTH3"/>
    <property type="match status" value="1"/>
</dbReference>
<dbReference type="EMBL" id="JACBGI020000002">
    <property type="protein sequence ID" value="MBF6057120.1"/>
    <property type="molecule type" value="Genomic_DNA"/>
</dbReference>
<feature type="domain" description="RecX second three-helical" evidence="5">
    <location>
        <begin position="81"/>
        <end position="119"/>
    </location>
</feature>
<dbReference type="PANTHER" id="PTHR33602:SF1">
    <property type="entry name" value="REGULATORY PROTEIN RECX FAMILY PROTEIN"/>
    <property type="match status" value="1"/>
</dbReference>
<reference evidence="7 8" key="1">
    <citation type="submission" date="2020-06" db="EMBL/GenBank/DDBJ databases">
        <authorList>
            <person name="Scott K."/>
        </authorList>
    </citation>
    <scope>NUCLEOTIDE SEQUENCE [LARGE SCALE GENOMIC DNA]</scope>
    <source>
        <strain evidence="7 8">HH1</strain>
    </source>
</reference>
<comment type="subcellular location">
    <subcellularLocation>
        <location evidence="1">Cytoplasm</location>
    </subcellularLocation>
</comment>
<evidence type="ECO:0000259" key="5">
    <source>
        <dbReference type="Pfam" id="PF02631"/>
    </source>
</evidence>
<reference evidence="7 8" key="2">
    <citation type="submission" date="2020-11" db="EMBL/GenBank/DDBJ databases">
        <title>Sulfur oxidizing isolate from Hospital Hole Sinkhole.</title>
        <authorList>
            <person name="Scott K.M."/>
        </authorList>
    </citation>
    <scope>NUCLEOTIDE SEQUENCE [LARGE SCALE GENOMIC DNA]</scope>
    <source>
        <strain evidence="7 8">HH1</strain>
    </source>
</reference>
<name>A0ABS0BTD3_9GAMM</name>
<dbReference type="PANTHER" id="PTHR33602">
    <property type="entry name" value="REGULATORY PROTEIN RECX FAMILY PROTEIN"/>
    <property type="match status" value="1"/>
</dbReference>
<comment type="similarity">
    <text evidence="2">Belongs to the RecX family.</text>
</comment>
<evidence type="ECO:0000313" key="7">
    <source>
        <dbReference type="EMBL" id="MBF6057120.1"/>
    </source>
</evidence>
<accession>A0ABS0BTD3</accession>
<evidence type="ECO:0000313" key="8">
    <source>
        <dbReference type="Proteomes" id="UP001193680"/>
    </source>
</evidence>
<comment type="caution">
    <text evidence="7">The sequence shown here is derived from an EMBL/GenBank/DDBJ whole genome shotgun (WGS) entry which is preliminary data.</text>
</comment>
<feature type="domain" description="RecX third three-helical" evidence="6">
    <location>
        <begin position="126"/>
        <end position="172"/>
    </location>
</feature>